<keyword evidence="2" id="KW-1003">Cell membrane</keyword>
<feature type="domain" description="ABC3 transporter permease C-terminal" evidence="7">
    <location>
        <begin position="683"/>
        <end position="793"/>
    </location>
</feature>
<feature type="transmembrane region" description="Helical" evidence="6">
    <location>
        <begin position="430"/>
        <end position="451"/>
    </location>
</feature>
<comment type="caution">
    <text evidence="9">The sequence shown here is derived from an EMBL/GenBank/DDBJ whole genome shotgun (WGS) entry which is preliminary data.</text>
</comment>
<feature type="domain" description="ABC3 transporter permease C-terminal" evidence="7">
    <location>
        <begin position="298"/>
        <end position="408"/>
    </location>
</feature>
<dbReference type="InterPro" id="IPR050250">
    <property type="entry name" value="Macrolide_Exporter_MacB"/>
</dbReference>
<dbReference type="PANTHER" id="PTHR30572">
    <property type="entry name" value="MEMBRANE COMPONENT OF TRANSPORTER-RELATED"/>
    <property type="match status" value="1"/>
</dbReference>
<feature type="transmembrane region" description="Helical" evidence="6">
    <location>
        <begin position="21"/>
        <end position="42"/>
    </location>
</feature>
<sequence>MIRNYLKIAWRNITKNKLFSVINMLGLAIGVATFFLIMLFVADELKFDRFNRRADDIARIIFKANINGGKISEASVMAPVAATMKKDFPEVEDATRLVNAGVPRVRVGGKQYKGDRLARVDPNFLTIFTLPMISGVPGKALLNPDEVVLTKSAAEKYFGSEPALGKTIEIDGNKNYIVSGVIEDVPRTSHFHFEIFGSLTGMKEATSDSWMLGSFYTYLLLKPGTDPAKLETRFPQMVATYMGPQILSQMGVTLDQFRTKGNELGFAMQRLTDIHLKSATTNEIEPGGNAAYVYIFTIVACFMLLVAGINFVNLSTAGASKRAREVGVRKVIGSEKGQLVGQFLSESFLTTTIACTIAAVLLWLLLPLFGALSGKSLTLNLESWLVFLLLGTVVGLVAGIYPAFYLSAFKPVEVLKGRLMSRPGKIGLRNGLVVFQFFVSVCLVVGTIVTYQQMKYIQKKDIGYSREQLLIIPNSYALGKNERAFKQQMLQDTRIKGATMSWFKPVGPTNFNNAFAYTREDHNKFVNGVNYQVDEDYIPVMAMKVLRGRNFSPDFPTDTLGIILNETAVTALGWNVDNVIGQDVVIQNSNRGNSVDSPYHVIGVIKNFHFKSLHNAISPLFMTLDPQGGLIFKLNTADVDGVLGDMKQKWENFQAEDPFTYAFMDELFEKTYDAEQKTARVLNIFAVLTIFVACLGLFGLATFASELRTKEIGIRKVLGASVGQVVGMLSRDFLKWVSLGAMIAFPVAWWAMSRWLENFAYRIEISWWIFVVAGLVSIAIALLTVSFQAIKAAVSSPVKALRTE</sequence>
<name>A0ABP8MB71_9BACT</name>
<feature type="transmembrane region" description="Helical" evidence="6">
    <location>
        <begin position="348"/>
        <end position="372"/>
    </location>
</feature>
<evidence type="ECO:0000313" key="10">
    <source>
        <dbReference type="Proteomes" id="UP001501508"/>
    </source>
</evidence>
<keyword evidence="10" id="KW-1185">Reference proteome</keyword>
<dbReference type="InterPro" id="IPR003838">
    <property type="entry name" value="ABC3_permease_C"/>
</dbReference>
<evidence type="ECO:0000259" key="8">
    <source>
        <dbReference type="Pfam" id="PF12704"/>
    </source>
</evidence>
<feature type="transmembrane region" description="Helical" evidence="6">
    <location>
        <begin position="684"/>
        <end position="705"/>
    </location>
</feature>
<keyword evidence="5 6" id="KW-0472">Membrane</keyword>
<dbReference type="PANTHER" id="PTHR30572:SF18">
    <property type="entry name" value="ABC-TYPE MACROLIDE FAMILY EXPORT SYSTEM PERMEASE COMPONENT 2"/>
    <property type="match status" value="1"/>
</dbReference>
<dbReference type="RefSeq" id="WP_345032509.1">
    <property type="nucleotide sequence ID" value="NZ_BAABEY010000036.1"/>
</dbReference>
<feature type="domain" description="MacB-like periplasmic core" evidence="8">
    <location>
        <begin position="20"/>
        <end position="234"/>
    </location>
</feature>
<evidence type="ECO:0000256" key="1">
    <source>
        <dbReference type="ARBA" id="ARBA00004651"/>
    </source>
</evidence>
<protein>
    <submittedName>
        <fullName evidence="9">ABC transporter permease</fullName>
    </submittedName>
</protein>
<evidence type="ECO:0000256" key="3">
    <source>
        <dbReference type="ARBA" id="ARBA00022692"/>
    </source>
</evidence>
<reference evidence="10" key="1">
    <citation type="journal article" date="2019" name="Int. J. Syst. Evol. Microbiol.">
        <title>The Global Catalogue of Microorganisms (GCM) 10K type strain sequencing project: providing services to taxonomists for standard genome sequencing and annotation.</title>
        <authorList>
            <consortium name="The Broad Institute Genomics Platform"/>
            <consortium name="The Broad Institute Genome Sequencing Center for Infectious Disease"/>
            <person name="Wu L."/>
            <person name="Ma J."/>
        </authorList>
    </citation>
    <scope>NUCLEOTIDE SEQUENCE [LARGE SCALE GENOMIC DNA]</scope>
    <source>
        <strain evidence="10">JCM 31920</strain>
    </source>
</reference>
<feature type="transmembrane region" description="Helical" evidence="6">
    <location>
        <begin position="733"/>
        <end position="753"/>
    </location>
</feature>
<comment type="subcellular location">
    <subcellularLocation>
        <location evidence="1">Cell membrane</location>
        <topology evidence="1">Multi-pass membrane protein</topology>
    </subcellularLocation>
</comment>
<feature type="transmembrane region" description="Helical" evidence="6">
    <location>
        <begin position="384"/>
        <end position="409"/>
    </location>
</feature>
<evidence type="ECO:0000256" key="4">
    <source>
        <dbReference type="ARBA" id="ARBA00022989"/>
    </source>
</evidence>
<dbReference type="EMBL" id="BAABEY010000036">
    <property type="protein sequence ID" value="GAA4446575.1"/>
    <property type="molecule type" value="Genomic_DNA"/>
</dbReference>
<keyword evidence="3 6" id="KW-0812">Transmembrane</keyword>
<organism evidence="9 10">
    <name type="scientific">Ravibacter arvi</name>
    <dbReference type="NCBI Taxonomy" id="2051041"/>
    <lineage>
        <taxon>Bacteria</taxon>
        <taxon>Pseudomonadati</taxon>
        <taxon>Bacteroidota</taxon>
        <taxon>Cytophagia</taxon>
        <taxon>Cytophagales</taxon>
        <taxon>Spirosomataceae</taxon>
        <taxon>Ravibacter</taxon>
    </lineage>
</organism>
<evidence type="ECO:0000256" key="5">
    <source>
        <dbReference type="ARBA" id="ARBA00023136"/>
    </source>
</evidence>
<evidence type="ECO:0000256" key="2">
    <source>
        <dbReference type="ARBA" id="ARBA00022475"/>
    </source>
</evidence>
<dbReference type="InterPro" id="IPR025857">
    <property type="entry name" value="MacB_PCD"/>
</dbReference>
<dbReference type="Proteomes" id="UP001501508">
    <property type="component" value="Unassembled WGS sequence"/>
</dbReference>
<dbReference type="Pfam" id="PF02687">
    <property type="entry name" value="FtsX"/>
    <property type="match status" value="2"/>
</dbReference>
<feature type="transmembrane region" description="Helical" evidence="6">
    <location>
        <begin position="291"/>
        <end position="314"/>
    </location>
</feature>
<proteinExistence type="predicted"/>
<evidence type="ECO:0000313" key="9">
    <source>
        <dbReference type="EMBL" id="GAA4446575.1"/>
    </source>
</evidence>
<feature type="domain" description="MacB-like periplasmic core" evidence="8">
    <location>
        <begin position="440"/>
        <end position="608"/>
    </location>
</feature>
<evidence type="ECO:0000256" key="6">
    <source>
        <dbReference type="SAM" id="Phobius"/>
    </source>
</evidence>
<feature type="transmembrane region" description="Helical" evidence="6">
    <location>
        <begin position="765"/>
        <end position="785"/>
    </location>
</feature>
<gene>
    <name evidence="9" type="ORF">GCM10023091_39940</name>
</gene>
<evidence type="ECO:0000259" key="7">
    <source>
        <dbReference type="Pfam" id="PF02687"/>
    </source>
</evidence>
<accession>A0ABP8MB71</accession>
<dbReference type="Pfam" id="PF12704">
    <property type="entry name" value="MacB_PCD"/>
    <property type="match status" value="2"/>
</dbReference>
<keyword evidence="4 6" id="KW-1133">Transmembrane helix</keyword>